<dbReference type="PANTHER" id="PTHR46015:SF1">
    <property type="entry name" value="HOMOCYSTEINE S-METHYLTRANSFERASE-LIKE ISOFORM 1"/>
    <property type="match status" value="1"/>
</dbReference>
<dbReference type="Gene3D" id="3.20.20.330">
    <property type="entry name" value="Homocysteine-binding-like domain"/>
    <property type="match status" value="1"/>
</dbReference>
<dbReference type="PROSITE" id="PS50970">
    <property type="entry name" value="HCY"/>
    <property type="match status" value="1"/>
</dbReference>
<keyword evidence="3 6" id="KW-0479">Metal-binding</keyword>
<keyword evidence="4 6" id="KW-0862">Zinc</keyword>
<evidence type="ECO:0000256" key="7">
    <source>
        <dbReference type="PROSITE-ProRule" id="PRU00333"/>
    </source>
</evidence>
<evidence type="ECO:0000259" key="8">
    <source>
        <dbReference type="PROSITE" id="PS50970"/>
    </source>
</evidence>
<dbReference type="SUPFAM" id="SSF82282">
    <property type="entry name" value="Homocysteine S-methyltransferase"/>
    <property type="match status" value="1"/>
</dbReference>
<dbReference type="AlphaFoldDB" id="A0A2T4Z7K9"/>
<dbReference type="GO" id="GO:0032259">
    <property type="term" value="P:methylation"/>
    <property type="evidence" value="ECO:0007669"/>
    <property type="project" value="UniProtKB-KW"/>
</dbReference>
<dbReference type="InterPro" id="IPR036589">
    <property type="entry name" value="HCY_dom_sf"/>
</dbReference>
<dbReference type="InterPro" id="IPR003726">
    <property type="entry name" value="HCY_dom"/>
</dbReference>
<dbReference type="EMBL" id="PZZP01000001">
    <property type="protein sequence ID" value="PTM57855.1"/>
    <property type="molecule type" value="Genomic_DNA"/>
</dbReference>
<dbReference type="Pfam" id="PF02574">
    <property type="entry name" value="S-methyl_trans"/>
    <property type="match status" value="1"/>
</dbReference>
<keyword evidence="2 7" id="KW-0808">Transferase</keyword>
<evidence type="ECO:0000313" key="10">
    <source>
        <dbReference type="Proteomes" id="UP000241639"/>
    </source>
</evidence>
<accession>A0A2T4Z7K9</accession>
<comment type="caution">
    <text evidence="9">The sequence shown here is derived from an EMBL/GenBank/DDBJ whole genome shotgun (WGS) entry which is preliminary data.</text>
</comment>
<dbReference type="NCBIfam" id="NF007020">
    <property type="entry name" value="PRK09485.1"/>
    <property type="match status" value="1"/>
</dbReference>
<reference evidence="9 10" key="1">
    <citation type="submission" date="2018-04" db="EMBL/GenBank/DDBJ databases">
        <title>Genomic Encyclopedia of Archaeal and Bacterial Type Strains, Phase II (KMG-II): from individual species to whole genera.</title>
        <authorList>
            <person name="Goeker M."/>
        </authorList>
    </citation>
    <scope>NUCLEOTIDE SEQUENCE [LARGE SCALE GENOMIC DNA]</scope>
    <source>
        <strain evidence="9 10">DSM 45169</strain>
    </source>
</reference>
<keyword evidence="10" id="KW-1185">Reference proteome</keyword>
<evidence type="ECO:0000256" key="5">
    <source>
        <dbReference type="ARBA" id="ARBA00076752"/>
    </source>
</evidence>
<evidence type="ECO:0000313" key="9">
    <source>
        <dbReference type="EMBL" id="PTM57855.1"/>
    </source>
</evidence>
<feature type="domain" description="Hcy-binding" evidence="8">
    <location>
        <begin position="2"/>
        <end position="308"/>
    </location>
</feature>
<name>A0A2T4Z7K9_9BACL</name>
<feature type="binding site" evidence="6 7">
    <location>
        <position position="294"/>
    </location>
    <ligand>
        <name>Zn(2+)</name>
        <dbReference type="ChEBI" id="CHEBI:29105"/>
    </ligand>
</feature>
<dbReference type="GO" id="GO:0008270">
    <property type="term" value="F:zinc ion binding"/>
    <property type="evidence" value="ECO:0007669"/>
    <property type="project" value="InterPro"/>
</dbReference>
<dbReference type="InterPro" id="IPR051486">
    <property type="entry name" value="Hcy_S-methyltransferase"/>
</dbReference>
<keyword evidence="1 7" id="KW-0489">Methyltransferase</keyword>
<comment type="cofactor">
    <cofactor evidence="6">
        <name>Zn(2+)</name>
        <dbReference type="ChEBI" id="CHEBI:29105"/>
    </cofactor>
    <text evidence="6">Binds 1 zinc ion per subunit.</text>
</comment>
<dbReference type="InterPro" id="IPR017226">
    <property type="entry name" value="BHMT-like"/>
</dbReference>
<dbReference type="PANTHER" id="PTHR46015">
    <property type="entry name" value="ZGC:172121"/>
    <property type="match status" value="1"/>
</dbReference>
<protein>
    <recommendedName>
        <fullName evidence="5">S-methylmethionine:homocysteine methyltransferase</fullName>
    </recommendedName>
</protein>
<dbReference type="GO" id="GO:0033528">
    <property type="term" value="P:S-methylmethionine cycle"/>
    <property type="evidence" value="ECO:0007669"/>
    <property type="project" value="TreeGrafter"/>
</dbReference>
<dbReference type="GO" id="GO:0008898">
    <property type="term" value="F:S-adenosylmethionine-homocysteine S-methyltransferase activity"/>
    <property type="evidence" value="ECO:0007669"/>
    <property type="project" value="TreeGrafter"/>
</dbReference>
<gene>
    <name evidence="9" type="ORF">C8J48_0420</name>
</gene>
<evidence type="ECO:0000256" key="1">
    <source>
        <dbReference type="ARBA" id="ARBA00022603"/>
    </source>
</evidence>
<evidence type="ECO:0000256" key="2">
    <source>
        <dbReference type="ARBA" id="ARBA00022679"/>
    </source>
</evidence>
<sequence length="311" mass="34293">MNPIEVMLQTDPVIILDGAMATELERHGCDLNDQLWSAKILLENPDLIKLVHLDYFEAGADCAITASYQATIEGMTKRGLSEAEAITLIRLSVELAVQARDQFWAKADHSKRPRPLVAASIGPYGAYLADGSEYRGDYGVSEEALIDFHRPRMKALIEAGADILACETIPCLQEARALVRLLQEFPGAYAWITFSAKDEQHISDGESISTCAAWLDRFEQVSAVGINCTPPRYLSSLITEIKRHTSKPIIVYPNSGEQYDPVTKSWTGPSSSEGFGRSARHWYECGARIIGGCCRTKPEDIQAIAAWARGE</sequence>
<dbReference type="RefSeq" id="WP_107724724.1">
    <property type="nucleotide sequence ID" value="NZ_PZZP01000001.1"/>
</dbReference>
<feature type="binding site" evidence="6 7">
    <location>
        <position position="293"/>
    </location>
    <ligand>
        <name>Zn(2+)</name>
        <dbReference type="ChEBI" id="CHEBI:29105"/>
    </ligand>
</feature>
<proteinExistence type="predicted"/>
<evidence type="ECO:0000256" key="6">
    <source>
        <dbReference type="PIRSR" id="PIRSR037505-2"/>
    </source>
</evidence>
<organism evidence="9 10">
    <name type="scientific">Desmospora activa DSM 45169</name>
    <dbReference type="NCBI Taxonomy" id="1121389"/>
    <lineage>
        <taxon>Bacteria</taxon>
        <taxon>Bacillati</taxon>
        <taxon>Bacillota</taxon>
        <taxon>Bacilli</taxon>
        <taxon>Bacillales</taxon>
        <taxon>Thermoactinomycetaceae</taxon>
        <taxon>Desmospora</taxon>
    </lineage>
</organism>
<dbReference type="FunFam" id="3.20.20.330:FF:000002">
    <property type="entry name" value="Homocysteine S-methyltransferase"/>
    <property type="match status" value="1"/>
</dbReference>
<dbReference type="Proteomes" id="UP000241639">
    <property type="component" value="Unassembled WGS sequence"/>
</dbReference>
<dbReference type="PIRSF" id="PIRSF037505">
    <property type="entry name" value="Betaine_HMT"/>
    <property type="match status" value="1"/>
</dbReference>
<evidence type="ECO:0000256" key="4">
    <source>
        <dbReference type="ARBA" id="ARBA00022833"/>
    </source>
</evidence>
<evidence type="ECO:0000256" key="3">
    <source>
        <dbReference type="ARBA" id="ARBA00022723"/>
    </source>
</evidence>
<feature type="binding site" evidence="6 7">
    <location>
        <position position="228"/>
    </location>
    <ligand>
        <name>Zn(2+)</name>
        <dbReference type="ChEBI" id="CHEBI:29105"/>
    </ligand>
</feature>
<dbReference type="OrthoDB" id="9803687at2"/>
<dbReference type="GO" id="GO:0009086">
    <property type="term" value="P:methionine biosynthetic process"/>
    <property type="evidence" value="ECO:0007669"/>
    <property type="project" value="InterPro"/>
</dbReference>